<dbReference type="GO" id="GO:0047475">
    <property type="term" value="F:phenylacetate-CoA ligase activity"/>
    <property type="evidence" value="ECO:0007669"/>
    <property type="project" value="InterPro"/>
</dbReference>
<dbReference type="InterPro" id="IPR028154">
    <property type="entry name" value="AMP-dep_Lig_C"/>
</dbReference>
<accession>A0A563ELY5</accession>
<dbReference type="Proteomes" id="UP000316639">
    <property type="component" value="Unassembled WGS sequence"/>
</dbReference>
<dbReference type="Pfam" id="PF14535">
    <property type="entry name" value="AMP-binding_C_2"/>
    <property type="match status" value="1"/>
</dbReference>
<dbReference type="OrthoDB" id="580775at2"/>
<proteinExistence type="predicted"/>
<dbReference type="InterPro" id="IPR042099">
    <property type="entry name" value="ANL_N_sf"/>
</dbReference>
<evidence type="ECO:0000313" key="5">
    <source>
        <dbReference type="Proteomes" id="UP000316639"/>
    </source>
</evidence>
<dbReference type="CDD" id="cd05913">
    <property type="entry name" value="PaaK"/>
    <property type="match status" value="1"/>
</dbReference>
<reference evidence="4 5" key="1">
    <citation type="submission" date="2019-07" db="EMBL/GenBank/DDBJ databases">
        <title>Lentzea xizangensis sp. nov., isolated from Qinghai-Tibetan Plateau Soils.</title>
        <authorList>
            <person name="Huang J."/>
        </authorList>
    </citation>
    <scope>NUCLEOTIDE SEQUENCE [LARGE SCALE GENOMIC DNA]</scope>
    <source>
        <strain evidence="4 5">FXJ1.1311</strain>
    </source>
</reference>
<dbReference type="InterPro" id="IPR051414">
    <property type="entry name" value="Adenylate-forming_Reductase"/>
</dbReference>
<dbReference type="AlphaFoldDB" id="A0A563ELY5"/>
<keyword evidence="5" id="KW-1185">Reference proteome</keyword>
<dbReference type="SUPFAM" id="SSF56801">
    <property type="entry name" value="Acetyl-CoA synthetase-like"/>
    <property type="match status" value="1"/>
</dbReference>
<dbReference type="GO" id="GO:0010124">
    <property type="term" value="P:phenylacetate catabolic process"/>
    <property type="evidence" value="ECO:0007669"/>
    <property type="project" value="InterPro"/>
</dbReference>
<dbReference type="Gene3D" id="3.40.50.12780">
    <property type="entry name" value="N-terminal domain of ligase-like"/>
    <property type="match status" value="1"/>
</dbReference>
<evidence type="ECO:0000313" key="4">
    <source>
        <dbReference type="EMBL" id="TWP48042.1"/>
    </source>
</evidence>
<keyword evidence="4" id="KW-0436">Ligase</keyword>
<feature type="region of interest" description="Disordered" evidence="1">
    <location>
        <begin position="396"/>
        <end position="417"/>
    </location>
</feature>
<dbReference type="InterPro" id="IPR045851">
    <property type="entry name" value="AMP-bd_C_sf"/>
</dbReference>
<name>A0A563ELY5_9PSEU</name>
<gene>
    <name evidence="4" type="ORF">FKR81_30260</name>
</gene>
<feature type="domain" description="AMP-dependent ligase C-terminal" evidence="3">
    <location>
        <begin position="316"/>
        <end position="402"/>
    </location>
</feature>
<dbReference type="InterPro" id="IPR011880">
    <property type="entry name" value="PA_CoA_ligase"/>
</dbReference>
<evidence type="ECO:0000259" key="3">
    <source>
        <dbReference type="Pfam" id="PF14535"/>
    </source>
</evidence>
<protein>
    <submittedName>
        <fullName evidence="4">Phenylacetate--CoA ligase</fullName>
    </submittedName>
</protein>
<evidence type="ECO:0000259" key="2">
    <source>
        <dbReference type="Pfam" id="PF00501"/>
    </source>
</evidence>
<organism evidence="4 5">
    <name type="scientific">Lentzea tibetensis</name>
    <dbReference type="NCBI Taxonomy" id="2591470"/>
    <lineage>
        <taxon>Bacteria</taxon>
        <taxon>Bacillati</taxon>
        <taxon>Actinomycetota</taxon>
        <taxon>Actinomycetes</taxon>
        <taxon>Pseudonocardiales</taxon>
        <taxon>Pseudonocardiaceae</taxon>
        <taxon>Lentzea</taxon>
    </lineage>
</organism>
<comment type="caution">
    <text evidence="4">The sequence shown here is derived from an EMBL/GenBank/DDBJ whole genome shotgun (WGS) entry which is preliminary data.</text>
</comment>
<feature type="domain" description="AMP-dependent synthetase/ligase" evidence="2">
    <location>
        <begin position="64"/>
        <end position="266"/>
    </location>
</feature>
<dbReference type="PANTHER" id="PTHR43439">
    <property type="entry name" value="PHENYLACETATE-COENZYME A LIGASE"/>
    <property type="match status" value="1"/>
</dbReference>
<dbReference type="PANTHER" id="PTHR43439:SF1">
    <property type="entry name" value="PHENYLACETATE-COENZYME A LIGASE"/>
    <property type="match status" value="1"/>
</dbReference>
<sequence length="417" mass="45516">MHPERRRELQQRRLRTLVDRLLKAGGLQAERLKQAGVTSGTDVGLDELHLLPTVSKQDLWDHYPDGLRMARPEQVVCVHGSSGTGGRPTLVPYTAHDIRIWGQVMARALGGAGATRRSVIHNAYGYGLFTGGLGVHHGGMRLGATVVPISGGMTERQVRLIQDLRPDVLCCTPSYAIHLGEALKAGTTLKVGVFGAEPWTEEMRQQIQDLLGIRALDIYGLSEIIGPGVACESLDSQGMLNVAEDHFYVEAIDEDGRPAETGELVVTTLTKTGMPLLRYRTGDIATVKDAVPGAPRTLRRMSKLLGRKDDMLVIRGVNVFPTEIESVLLADERVSPHYLIVEDRRTARPELKIAIEAEGVDSEQLRAELVVKLRERLGITCDVHVLAPGTVPRTETGKAQRLARWSQGQAPVPGISS</sequence>
<dbReference type="Gene3D" id="3.30.300.30">
    <property type="match status" value="1"/>
</dbReference>
<dbReference type="Pfam" id="PF00501">
    <property type="entry name" value="AMP-binding"/>
    <property type="match status" value="1"/>
</dbReference>
<dbReference type="EMBL" id="VOBR01000023">
    <property type="protein sequence ID" value="TWP48042.1"/>
    <property type="molecule type" value="Genomic_DNA"/>
</dbReference>
<evidence type="ECO:0000256" key="1">
    <source>
        <dbReference type="SAM" id="MobiDB-lite"/>
    </source>
</evidence>
<dbReference type="InterPro" id="IPR000873">
    <property type="entry name" value="AMP-dep_synth/lig_dom"/>
</dbReference>